<keyword evidence="1" id="KW-0378">Hydrolase</keyword>
<keyword evidence="4" id="KW-1185">Reference proteome</keyword>
<dbReference type="Proteomes" id="UP001589896">
    <property type="component" value="Unassembled WGS sequence"/>
</dbReference>
<feature type="transmembrane region" description="Helical" evidence="2">
    <location>
        <begin position="24"/>
        <end position="50"/>
    </location>
</feature>
<protein>
    <submittedName>
        <fullName evidence="3">Class E sortase</fullName>
    </submittedName>
</protein>
<dbReference type="CDD" id="cd05830">
    <property type="entry name" value="Sortase_E"/>
    <property type="match status" value="1"/>
</dbReference>
<dbReference type="InterPro" id="IPR042003">
    <property type="entry name" value="Sortase_E"/>
</dbReference>
<dbReference type="Gene3D" id="2.40.260.10">
    <property type="entry name" value="Sortase"/>
    <property type="match status" value="1"/>
</dbReference>
<dbReference type="NCBIfam" id="TIGR01076">
    <property type="entry name" value="sortase_fam"/>
    <property type="match status" value="1"/>
</dbReference>
<keyword evidence="2" id="KW-1133">Transmembrane helix</keyword>
<sequence>MTDPQDAPGEEAGSPHSRVRRRRISIVGVLGELLVTAGVLVLLFLGWQLWFNDIVVGAQQQTAADRLADQWQQQHQEVPVGATATPASDVVRPSDEEPVVAAVPGRGAAFATLMIPRFGEDYARVIGEGVGNSVLNSTSLGIGHYTGTQMPGEVGNFAVAAHRKAYGGAFEHLNSLRVGDSIFIETADGWYEYAYRSTEYVPPTGVDVLAPVPQHADAQPGDRVLTLTTCHPLFSTAERLIAYATFEAWYPREGGAPADIAETVRAGEG</sequence>
<dbReference type="InterPro" id="IPR023365">
    <property type="entry name" value="Sortase_dom-sf"/>
</dbReference>
<keyword evidence="2" id="KW-0472">Membrane</keyword>
<reference evidence="3 4" key="1">
    <citation type="submission" date="2024-09" db="EMBL/GenBank/DDBJ databases">
        <authorList>
            <person name="Sun Q."/>
            <person name="Mori K."/>
        </authorList>
    </citation>
    <scope>NUCLEOTIDE SEQUENCE [LARGE SCALE GENOMIC DNA]</scope>
    <source>
        <strain evidence="3 4">KCTC 23076</strain>
    </source>
</reference>
<dbReference type="Pfam" id="PF04203">
    <property type="entry name" value="Sortase"/>
    <property type="match status" value="1"/>
</dbReference>
<dbReference type="SUPFAM" id="SSF63817">
    <property type="entry name" value="Sortase"/>
    <property type="match status" value="1"/>
</dbReference>
<keyword evidence="2" id="KW-0812">Transmembrane</keyword>
<evidence type="ECO:0000313" key="3">
    <source>
        <dbReference type="EMBL" id="MFC0680339.1"/>
    </source>
</evidence>
<accession>A0ABV6RTN1</accession>
<dbReference type="EMBL" id="JBHLTG010000005">
    <property type="protein sequence ID" value="MFC0680339.1"/>
    <property type="molecule type" value="Genomic_DNA"/>
</dbReference>
<evidence type="ECO:0000256" key="1">
    <source>
        <dbReference type="ARBA" id="ARBA00022801"/>
    </source>
</evidence>
<name>A0ABV6RTN1_9GAMM</name>
<comment type="caution">
    <text evidence="3">The sequence shown here is derived from an EMBL/GenBank/DDBJ whole genome shotgun (WGS) entry which is preliminary data.</text>
</comment>
<dbReference type="InterPro" id="IPR005754">
    <property type="entry name" value="Sortase"/>
</dbReference>
<proteinExistence type="predicted"/>
<dbReference type="NCBIfam" id="NF033747">
    <property type="entry name" value="class_E_sortase"/>
    <property type="match status" value="1"/>
</dbReference>
<evidence type="ECO:0000313" key="4">
    <source>
        <dbReference type="Proteomes" id="UP001589896"/>
    </source>
</evidence>
<dbReference type="InterPro" id="IPR053465">
    <property type="entry name" value="Sortase_Class_E"/>
</dbReference>
<organism evidence="3 4">
    <name type="scientific">Lysobacter korlensis</name>
    <dbReference type="NCBI Taxonomy" id="553636"/>
    <lineage>
        <taxon>Bacteria</taxon>
        <taxon>Pseudomonadati</taxon>
        <taxon>Pseudomonadota</taxon>
        <taxon>Gammaproteobacteria</taxon>
        <taxon>Lysobacterales</taxon>
        <taxon>Lysobacteraceae</taxon>
        <taxon>Lysobacter</taxon>
    </lineage>
</organism>
<dbReference type="RefSeq" id="WP_386671988.1">
    <property type="nucleotide sequence ID" value="NZ_JBHLTG010000005.1"/>
</dbReference>
<evidence type="ECO:0000256" key="2">
    <source>
        <dbReference type="SAM" id="Phobius"/>
    </source>
</evidence>
<gene>
    <name evidence="3" type="ORF">ACFFGH_21095</name>
</gene>